<protein>
    <submittedName>
        <fullName evidence="2">Uncharacterized protein</fullName>
    </submittedName>
</protein>
<dbReference type="InterPro" id="IPR046492">
    <property type="entry name" value="DUF6585"/>
</dbReference>
<organism evidence="2 3">
    <name type="scientific">Dictyobacter arantiisoli</name>
    <dbReference type="NCBI Taxonomy" id="2014874"/>
    <lineage>
        <taxon>Bacteria</taxon>
        <taxon>Bacillati</taxon>
        <taxon>Chloroflexota</taxon>
        <taxon>Ktedonobacteria</taxon>
        <taxon>Ktedonobacterales</taxon>
        <taxon>Dictyobacteraceae</taxon>
        <taxon>Dictyobacter</taxon>
    </lineage>
</organism>
<dbReference type="Proteomes" id="UP000322530">
    <property type="component" value="Unassembled WGS sequence"/>
</dbReference>
<dbReference type="Pfam" id="PF20226">
    <property type="entry name" value="DUF6585"/>
    <property type="match status" value="1"/>
</dbReference>
<dbReference type="EMBL" id="BIXY01000046">
    <property type="protein sequence ID" value="GCF09569.1"/>
    <property type="molecule type" value="Genomic_DNA"/>
</dbReference>
<evidence type="ECO:0000256" key="1">
    <source>
        <dbReference type="SAM" id="Phobius"/>
    </source>
</evidence>
<dbReference type="AlphaFoldDB" id="A0A5A5TEX8"/>
<sequence>MKSQQDTQNVDSESSPPFYAEVQQLASDHNLGPRCSSYAQSTTSGTRVLVNAIVWFAVSLLGLFFLIDALRKIPLQSTLSDPPTLRSIGAIGVISLVVLFGCFLQGWRNLREYQYHQREQVHIFEDGFVCLEGRNHAYALRWDEIESLMRGTLDPKHPQRVSRDNLSFMTDKDIVIIFEPKVQQRMQLCDEIEQAYTDYRRPGMLELYNLGEDLEFGNLILNEEGITHIHPNNEEEDMLAWDEIAHIEVGPTYTRITSQLKGATPWFEELTADVDNALILKELLSILHNETV</sequence>
<keyword evidence="1" id="KW-1133">Transmembrane helix</keyword>
<proteinExistence type="predicted"/>
<feature type="transmembrane region" description="Helical" evidence="1">
    <location>
        <begin position="48"/>
        <end position="67"/>
    </location>
</feature>
<dbReference type="OrthoDB" id="148433at2"/>
<keyword evidence="1" id="KW-0812">Transmembrane</keyword>
<comment type="caution">
    <text evidence="2">The sequence shown here is derived from an EMBL/GenBank/DDBJ whole genome shotgun (WGS) entry which is preliminary data.</text>
</comment>
<keyword evidence="3" id="KW-1185">Reference proteome</keyword>
<evidence type="ECO:0000313" key="3">
    <source>
        <dbReference type="Proteomes" id="UP000322530"/>
    </source>
</evidence>
<gene>
    <name evidence="2" type="ORF">KDI_31330</name>
</gene>
<reference evidence="2 3" key="1">
    <citation type="submission" date="2019-01" db="EMBL/GenBank/DDBJ databases">
        <title>Draft genome sequence of Dictyobacter sp. Uno17.</title>
        <authorList>
            <person name="Wang C.M."/>
            <person name="Zheng Y."/>
            <person name="Sakai Y."/>
            <person name="Abe K."/>
            <person name="Yokota A."/>
            <person name="Yabe S."/>
        </authorList>
    </citation>
    <scope>NUCLEOTIDE SEQUENCE [LARGE SCALE GENOMIC DNA]</scope>
    <source>
        <strain evidence="2 3">Uno17</strain>
    </source>
</reference>
<name>A0A5A5TEX8_9CHLR</name>
<accession>A0A5A5TEX8</accession>
<dbReference type="RefSeq" id="WP_149402501.1">
    <property type="nucleotide sequence ID" value="NZ_BIXY01000046.1"/>
</dbReference>
<evidence type="ECO:0000313" key="2">
    <source>
        <dbReference type="EMBL" id="GCF09569.1"/>
    </source>
</evidence>
<feature type="transmembrane region" description="Helical" evidence="1">
    <location>
        <begin position="87"/>
        <end position="107"/>
    </location>
</feature>
<keyword evidence="1" id="KW-0472">Membrane</keyword>